<dbReference type="InterPro" id="IPR036866">
    <property type="entry name" value="RibonucZ/Hydroxyglut_hydro"/>
</dbReference>
<evidence type="ECO:0000256" key="1">
    <source>
        <dbReference type="ARBA" id="ARBA00022722"/>
    </source>
</evidence>
<sequence>MPKYLGHILTDDVVVNYKNADRDECLHFLTHIDTSCHNLASIVSPTAKKIYTSSFNAWCLKMNFDVKHMDIQGFDTNKSYKITYKGNKYIYSFIDSKFTTGSVALLLHGTFGSYLYTGNFCYHPGFVKSPVLLPVIKEKALTRLYLDNMYYEQPSNFLGFDEIAFKVVENNRNDPMKFFYIYAEKITMDPLIAEIASRLEEKVYVCQSTLEIMKILGFESFFTRLSYKSRVFINKTIIKTKDFEQNNVTIYLNRFSDSCKSFQKIEKKGSVYNFNFYCHSNHKELCELLRILKPESMTFLFSEIEYDFSRTVVLKGVSAKQSVNVGGATNKAVKKIPRQLISSKIINDNTVNVSRDLGSKRIIIPKNQSLLKLKTNEGAINLAPSTSGNPDVTRLHSTEYKCPLRILKVPEINNVELSNKPSTSRENGINNYAENSTFINEVNLNYSIETNDSDKNSSNSDIQSCSSLESFHNYHELKQKQLSKFIKLKGDNSVRKTLIPSETKTFSPYIVQTKAGMPFIFNPKLVKENGLNGENSKFMQISDIRMLSDGQKKTILVKRRYVEVNKPCLITVPPDDNQKTKQNCVENLTNNSIMMLENKTFDTDSNIKEPSDLNSSKIVHDLSVNDSVFTPNNSLQILENNLNEPEESISYETEIGNKESIELEAPGNSTIDEDKDSNTSGDSINLRVGPSNQSSEILFEFRPQDDQQTFNEESSGDDSTITTLETFVVDKKTSGSSKLNNDPDLNNETLEKNGNEFFENNGQVAADDNSPIISKRCLSDYENEQPNKKLRSENLSQSILQSNILQKENISLQNCSVLIKPNSFNRSYFYSSRFDCYLPKFFGFKKHEVRPRHLSIYLRNLKKLLKN</sequence>
<organism evidence="5 6">
    <name type="scientific">Nezara viridula</name>
    <name type="common">Southern green stink bug</name>
    <name type="synonym">Cimex viridulus</name>
    <dbReference type="NCBI Taxonomy" id="85310"/>
    <lineage>
        <taxon>Eukaryota</taxon>
        <taxon>Metazoa</taxon>
        <taxon>Ecdysozoa</taxon>
        <taxon>Arthropoda</taxon>
        <taxon>Hexapoda</taxon>
        <taxon>Insecta</taxon>
        <taxon>Pterygota</taxon>
        <taxon>Neoptera</taxon>
        <taxon>Paraneoptera</taxon>
        <taxon>Hemiptera</taxon>
        <taxon>Heteroptera</taxon>
        <taxon>Panheteroptera</taxon>
        <taxon>Pentatomomorpha</taxon>
        <taxon>Pentatomoidea</taxon>
        <taxon>Pentatomidae</taxon>
        <taxon>Pentatominae</taxon>
        <taxon>Nezara</taxon>
    </lineage>
</organism>
<proteinExistence type="predicted"/>
<dbReference type="Gene3D" id="3.40.50.12650">
    <property type="match status" value="1"/>
</dbReference>
<dbReference type="AlphaFoldDB" id="A0A9P0MW40"/>
<dbReference type="Proteomes" id="UP001152798">
    <property type="component" value="Chromosome 6"/>
</dbReference>
<evidence type="ECO:0000256" key="4">
    <source>
        <dbReference type="SAM" id="MobiDB-lite"/>
    </source>
</evidence>
<protein>
    <submittedName>
        <fullName evidence="5">Uncharacterized protein</fullName>
    </submittedName>
</protein>
<evidence type="ECO:0000313" key="6">
    <source>
        <dbReference type="Proteomes" id="UP001152798"/>
    </source>
</evidence>
<keyword evidence="1" id="KW-0540">Nuclease</keyword>
<dbReference type="GO" id="GO:0006303">
    <property type="term" value="P:double-strand break repair via nonhomologous end joining"/>
    <property type="evidence" value="ECO:0007669"/>
    <property type="project" value="TreeGrafter"/>
</dbReference>
<keyword evidence="2" id="KW-0378">Hydrolase</keyword>
<dbReference type="Gene3D" id="3.60.15.10">
    <property type="entry name" value="Ribonuclease Z/Hydroxyacylglutathione hydrolase-like"/>
    <property type="match status" value="1"/>
</dbReference>
<gene>
    <name evidence="5" type="ORF">NEZAVI_LOCUS14430</name>
</gene>
<dbReference type="GO" id="GO:0003684">
    <property type="term" value="F:damaged DNA binding"/>
    <property type="evidence" value="ECO:0007669"/>
    <property type="project" value="TreeGrafter"/>
</dbReference>
<dbReference type="PANTHER" id="PTHR23240:SF8">
    <property type="entry name" value="PROTEIN ARTEMIS"/>
    <property type="match status" value="1"/>
</dbReference>
<dbReference type="OrthoDB" id="6618253at2759"/>
<dbReference type="GO" id="GO:0036297">
    <property type="term" value="P:interstrand cross-link repair"/>
    <property type="evidence" value="ECO:0007669"/>
    <property type="project" value="TreeGrafter"/>
</dbReference>
<dbReference type="GO" id="GO:0035312">
    <property type="term" value="F:5'-3' DNA exonuclease activity"/>
    <property type="evidence" value="ECO:0007669"/>
    <property type="project" value="TreeGrafter"/>
</dbReference>
<evidence type="ECO:0000256" key="3">
    <source>
        <dbReference type="ARBA" id="ARBA00022839"/>
    </source>
</evidence>
<feature type="region of interest" description="Disordered" evidence="4">
    <location>
        <begin position="658"/>
        <end position="689"/>
    </location>
</feature>
<accession>A0A9P0MW40</accession>
<evidence type="ECO:0000256" key="2">
    <source>
        <dbReference type="ARBA" id="ARBA00022801"/>
    </source>
</evidence>
<reference evidence="5" key="1">
    <citation type="submission" date="2022-01" db="EMBL/GenBank/DDBJ databases">
        <authorList>
            <person name="King R."/>
        </authorList>
    </citation>
    <scope>NUCLEOTIDE SEQUENCE</scope>
</reference>
<dbReference type="EMBL" id="OV725082">
    <property type="protein sequence ID" value="CAH1406510.1"/>
    <property type="molecule type" value="Genomic_DNA"/>
</dbReference>
<evidence type="ECO:0000313" key="5">
    <source>
        <dbReference type="EMBL" id="CAH1406510.1"/>
    </source>
</evidence>
<dbReference type="PANTHER" id="PTHR23240">
    <property type="entry name" value="DNA CROSS-LINK REPAIR PROTEIN PSO2/SNM1-RELATED"/>
    <property type="match status" value="1"/>
</dbReference>
<name>A0A9P0MW40_NEZVI</name>
<keyword evidence="3" id="KW-0269">Exonuclease</keyword>
<keyword evidence="6" id="KW-1185">Reference proteome</keyword>